<dbReference type="Proteomes" id="UP001597233">
    <property type="component" value="Unassembled WGS sequence"/>
</dbReference>
<evidence type="ECO:0000313" key="2">
    <source>
        <dbReference type="Proteomes" id="UP001597233"/>
    </source>
</evidence>
<dbReference type="EMBL" id="JBHUEH010000023">
    <property type="protein sequence ID" value="MFD1887258.1"/>
    <property type="molecule type" value="Genomic_DNA"/>
</dbReference>
<dbReference type="RefSeq" id="WP_347325249.1">
    <property type="nucleotide sequence ID" value="NZ_JBCGUH010000005.1"/>
</dbReference>
<organism evidence="1 2">
    <name type="scientific">Paenibacillus wenxiniae</name>
    <dbReference type="NCBI Taxonomy" id="1636843"/>
    <lineage>
        <taxon>Bacteria</taxon>
        <taxon>Bacillati</taxon>
        <taxon>Bacillota</taxon>
        <taxon>Bacilli</taxon>
        <taxon>Bacillales</taxon>
        <taxon>Paenibacillaceae</taxon>
        <taxon>Paenibacillus</taxon>
    </lineage>
</organism>
<comment type="caution">
    <text evidence="1">The sequence shown here is derived from an EMBL/GenBank/DDBJ whole genome shotgun (WGS) entry which is preliminary data.</text>
</comment>
<evidence type="ECO:0000313" key="1">
    <source>
        <dbReference type="EMBL" id="MFD1887258.1"/>
    </source>
</evidence>
<reference evidence="2" key="1">
    <citation type="journal article" date="2019" name="Int. J. Syst. Evol. Microbiol.">
        <title>The Global Catalogue of Microorganisms (GCM) 10K type strain sequencing project: providing services to taxonomists for standard genome sequencing and annotation.</title>
        <authorList>
            <consortium name="The Broad Institute Genomics Platform"/>
            <consortium name="The Broad Institute Genome Sequencing Center for Infectious Disease"/>
            <person name="Wu L."/>
            <person name="Ma J."/>
        </authorList>
    </citation>
    <scope>NUCLEOTIDE SEQUENCE [LARGE SCALE GENOMIC DNA]</scope>
    <source>
        <strain evidence="2">CCUG 54950</strain>
    </source>
</reference>
<proteinExistence type="predicted"/>
<name>A0ABW4RNP0_9BACL</name>
<evidence type="ECO:0008006" key="3">
    <source>
        <dbReference type="Google" id="ProtNLM"/>
    </source>
</evidence>
<sequence length="314" mass="35878">MSNVTIKLLPFADLSSYMDGFTLVSAQWGHDGLAYVLLINEVPERKQGMFVKTKLEQSYTYKVLVVAEQYIEELVIPDQRYLYHYVQPLHEQLLLVGARATYYGQDQFDRNARVWSRDGVPMRDFLLGDGIESVQVTRAGTIWTSYFDEGVYGNYGWVEPIGASGLIAWDAEGNIRYKNTAALIDDCYALNVVNEQDVWFYYYSDFQLGHITNGVQTESSQVTFLHPGISGSSGFITDGEHFLFDAGYNKHGLFRFKTMHKPGHLNKGRVIEFVNEHKQPLQHARQDLRQDRLLFCTEQALYGVTLNEIQSALV</sequence>
<gene>
    <name evidence="1" type="ORF">ACFSC9_17325</name>
</gene>
<accession>A0ABW4RNP0</accession>
<protein>
    <recommendedName>
        <fullName evidence="3">WG containing repeat-containing protein</fullName>
    </recommendedName>
</protein>
<keyword evidence="2" id="KW-1185">Reference proteome</keyword>